<name>A0A0M6ZMK1_9HYPH</name>
<gene>
    <name evidence="2" type="ORF">LAX5112_00139</name>
</gene>
<dbReference type="Proteomes" id="UP000053235">
    <property type="component" value="Unassembled WGS sequence"/>
</dbReference>
<evidence type="ECO:0000256" key="1">
    <source>
        <dbReference type="SAM" id="MobiDB-lite"/>
    </source>
</evidence>
<sequence length="163" mass="18114">MAVFRGLSDEKSHATRSEPGQIHQFQTRLRLQSAQGPTSVSCFDAPQSTPHGHFPVIAVTYPGQSPVETGFALGETWSIQSCAQLNVLILFYFQSSAPACQHEAGLFYIMPVPVRDRPVPVRQKGIRNFQYGQIVLPNMTQSRLNPRMCFKKLHEGTGLIGPF</sequence>
<dbReference type="EMBL" id="CXWD01000001">
    <property type="protein sequence ID" value="CTQ63988.1"/>
    <property type="molecule type" value="Genomic_DNA"/>
</dbReference>
<feature type="region of interest" description="Disordered" evidence="1">
    <location>
        <begin position="1"/>
        <end position="22"/>
    </location>
</feature>
<feature type="compositionally biased region" description="Basic and acidic residues" evidence="1">
    <location>
        <begin position="7"/>
        <end position="16"/>
    </location>
</feature>
<reference evidence="3" key="1">
    <citation type="submission" date="2015-07" db="EMBL/GenBank/DDBJ databases">
        <authorList>
            <person name="Rodrigo-Torres Lidia"/>
            <person name="Arahal R.David."/>
        </authorList>
    </citation>
    <scope>NUCLEOTIDE SEQUENCE [LARGE SCALE GENOMIC DNA]</scope>
    <source>
        <strain evidence="3">CECT 5112</strain>
    </source>
</reference>
<proteinExistence type="predicted"/>
<organism evidence="2 3">
    <name type="scientific">Roseibium alexandrii</name>
    <dbReference type="NCBI Taxonomy" id="388408"/>
    <lineage>
        <taxon>Bacteria</taxon>
        <taxon>Pseudomonadati</taxon>
        <taxon>Pseudomonadota</taxon>
        <taxon>Alphaproteobacteria</taxon>
        <taxon>Hyphomicrobiales</taxon>
        <taxon>Stappiaceae</taxon>
        <taxon>Roseibium</taxon>
    </lineage>
</organism>
<dbReference type="AlphaFoldDB" id="A0A0M6ZMK1"/>
<protein>
    <submittedName>
        <fullName evidence="2">Uncharacterized protein</fullName>
    </submittedName>
</protein>
<evidence type="ECO:0000313" key="2">
    <source>
        <dbReference type="EMBL" id="CTQ63988.1"/>
    </source>
</evidence>
<evidence type="ECO:0000313" key="3">
    <source>
        <dbReference type="Proteomes" id="UP000053235"/>
    </source>
</evidence>
<accession>A0A0M6ZMK1</accession>
<keyword evidence="3" id="KW-1185">Reference proteome</keyword>